<accession>A0A512JPE3</accession>
<evidence type="ECO:0000313" key="2">
    <source>
        <dbReference type="Proteomes" id="UP000321750"/>
    </source>
</evidence>
<dbReference type="EMBL" id="BJZV01000023">
    <property type="protein sequence ID" value="GEP11825.1"/>
    <property type="molecule type" value="Genomic_DNA"/>
</dbReference>
<keyword evidence="2" id="KW-1185">Reference proteome</keyword>
<proteinExistence type="predicted"/>
<gene>
    <name evidence="1" type="ORF">MGN01_36700</name>
</gene>
<reference evidence="1 2" key="1">
    <citation type="submission" date="2019-07" db="EMBL/GenBank/DDBJ databases">
        <title>Whole genome shotgun sequence of Methylobacterium gnaphalii NBRC 107716.</title>
        <authorList>
            <person name="Hosoyama A."/>
            <person name="Uohara A."/>
            <person name="Ohji S."/>
            <person name="Ichikawa N."/>
        </authorList>
    </citation>
    <scope>NUCLEOTIDE SEQUENCE [LARGE SCALE GENOMIC DNA]</scope>
    <source>
        <strain evidence="1 2">NBRC 107716</strain>
    </source>
</reference>
<name>A0A512JPE3_9HYPH</name>
<dbReference type="OrthoDB" id="8007853at2"/>
<dbReference type="AlphaFoldDB" id="A0A512JPE3"/>
<organism evidence="1 2">
    <name type="scientific">Methylobacterium gnaphalii</name>
    <dbReference type="NCBI Taxonomy" id="1010610"/>
    <lineage>
        <taxon>Bacteria</taxon>
        <taxon>Pseudomonadati</taxon>
        <taxon>Pseudomonadota</taxon>
        <taxon>Alphaproteobacteria</taxon>
        <taxon>Hyphomicrobiales</taxon>
        <taxon>Methylobacteriaceae</taxon>
        <taxon>Methylobacterium</taxon>
    </lineage>
</organism>
<evidence type="ECO:0000313" key="1">
    <source>
        <dbReference type="EMBL" id="GEP11825.1"/>
    </source>
</evidence>
<dbReference type="RefSeq" id="WP_147048235.1">
    <property type="nucleotide sequence ID" value="NZ_BJZV01000023.1"/>
</dbReference>
<protein>
    <submittedName>
        <fullName evidence="1">Uncharacterized protein</fullName>
    </submittedName>
</protein>
<dbReference type="Proteomes" id="UP000321750">
    <property type="component" value="Unassembled WGS sequence"/>
</dbReference>
<comment type="caution">
    <text evidence="1">The sequence shown here is derived from an EMBL/GenBank/DDBJ whole genome shotgun (WGS) entry which is preliminary data.</text>
</comment>
<sequence length="170" mass="17744">MIKARFANAEGAGVTVELAAGDQLGTVSGPASFYLPVTHPTYADLLALIAAGSAEPVAAFAAPSVVAPDNPTLSDWRVGLTLWKRPDGTPRIDEVTGKVNALIAAPDATGAVLGKVAKERLEFANNVLRAQLLALAGAFGFTPDDVEESLWRADRVRQGDLSGVWPLPTI</sequence>